<reference evidence="1 2" key="1">
    <citation type="submission" date="2019-04" db="EMBL/GenBank/DDBJ databases">
        <title>Friends and foes A comparative genomics study of 23 Aspergillus species from section Flavi.</title>
        <authorList>
            <consortium name="DOE Joint Genome Institute"/>
            <person name="Kjaerbolling I."/>
            <person name="Vesth T."/>
            <person name="Frisvad J.C."/>
            <person name="Nybo J.L."/>
            <person name="Theobald S."/>
            <person name="Kildgaard S."/>
            <person name="Isbrandt T."/>
            <person name="Kuo A."/>
            <person name="Sato A."/>
            <person name="Lyhne E.K."/>
            <person name="Kogle M.E."/>
            <person name="Wiebenga A."/>
            <person name="Kun R.S."/>
            <person name="Lubbers R.J."/>
            <person name="Makela M.R."/>
            <person name="Barry K."/>
            <person name="Chovatia M."/>
            <person name="Clum A."/>
            <person name="Daum C."/>
            <person name="Haridas S."/>
            <person name="He G."/>
            <person name="LaButti K."/>
            <person name="Lipzen A."/>
            <person name="Mondo S."/>
            <person name="Riley R."/>
            <person name="Salamov A."/>
            <person name="Simmons B.A."/>
            <person name="Magnuson J.K."/>
            <person name="Henrissat B."/>
            <person name="Mortensen U.H."/>
            <person name="Larsen T.O."/>
            <person name="Devries R.P."/>
            <person name="Grigoriev I.V."/>
            <person name="Machida M."/>
            <person name="Baker S.E."/>
            <person name="Andersen M.R."/>
        </authorList>
    </citation>
    <scope>NUCLEOTIDE SEQUENCE [LARGE SCALE GENOMIC DNA]</scope>
    <source>
        <strain evidence="1 2">CBS 151.66</strain>
    </source>
</reference>
<keyword evidence="2" id="KW-1185">Reference proteome</keyword>
<protein>
    <submittedName>
        <fullName evidence="1">Uncharacterized protein</fullName>
    </submittedName>
</protein>
<dbReference type="EMBL" id="ML732190">
    <property type="protein sequence ID" value="KAB8075717.1"/>
    <property type="molecule type" value="Genomic_DNA"/>
</dbReference>
<evidence type="ECO:0000313" key="2">
    <source>
        <dbReference type="Proteomes" id="UP000326565"/>
    </source>
</evidence>
<proteinExistence type="predicted"/>
<dbReference type="OrthoDB" id="5986190at2759"/>
<evidence type="ECO:0000313" key="1">
    <source>
        <dbReference type="EMBL" id="KAB8075717.1"/>
    </source>
</evidence>
<name>A0A5N5X6J9_9EURO</name>
<accession>A0A5N5X6J9</accession>
<organism evidence="1 2">
    <name type="scientific">Aspergillus leporis</name>
    <dbReference type="NCBI Taxonomy" id="41062"/>
    <lineage>
        <taxon>Eukaryota</taxon>
        <taxon>Fungi</taxon>
        <taxon>Dikarya</taxon>
        <taxon>Ascomycota</taxon>
        <taxon>Pezizomycotina</taxon>
        <taxon>Eurotiomycetes</taxon>
        <taxon>Eurotiomycetidae</taxon>
        <taxon>Eurotiales</taxon>
        <taxon>Aspergillaceae</taxon>
        <taxon>Aspergillus</taxon>
        <taxon>Aspergillus subgen. Circumdati</taxon>
    </lineage>
</organism>
<dbReference type="Proteomes" id="UP000326565">
    <property type="component" value="Unassembled WGS sequence"/>
</dbReference>
<sequence>MSMMITSFVERRLSAKSNRARQRSLAGLAIMGVSSPEAVALRMVEERDMITVHPMDETPAQKLFEAKLGIPENPKDIVKLTAALECMPLAVI</sequence>
<gene>
    <name evidence="1" type="ORF">BDV29DRAFT_155374</name>
</gene>
<dbReference type="AlphaFoldDB" id="A0A5N5X6J9"/>